<dbReference type="EMBL" id="FPKH01000001">
    <property type="protein sequence ID" value="SFX50053.1"/>
    <property type="molecule type" value="Genomic_DNA"/>
</dbReference>
<reference evidence="2 3" key="1">
    <citation type="submission" date="2016-11" db="EMBL/GenBank/DDBJ databases">
        <authorList>
            <person name="Varghese N."/>
            <person name="Submissions S."/>
        </authorList>
    </citation>
    <scope>NUCLEOTIDE SEQUENCE [LARGE SCALE GENOMIC DNA]</scope>
    <source>
        <strain evidence="2 3">NFR18</strain>
    </source>
</reference>
<accession>A0A377QC58</accession>
<feature type="transmembrane region" description="Helical" evidence="1">
    <location>
        <begin position="32"/>
        <end position="54"/>
    </location>
</feature>
<dbReference type="RefSeq" id="WP_175560479.1">
    <property type="nucleotide sequence ID" value="NZ_FPKH01000001.1"/>
</dbReference>
<proteinExistence type="predicted"/>
<dbReference type="AlphaFoldDB" id="A0A377QC58"/>
<keyword evidence="1" id="KW-0472">Membrane</keyword>
<sequence>MTEVGISLSGVAVALLFAAWSSHRARCERRDVVCLTVLGTVLGLPGAVLLALPIA</sequence>
<name>A0A377QC58_9BURK</name>
<dbReference type="Proteomes" id="UP000182489">
    <property type="component" value="Unassembled WGS sequence"/>
</dbReference>
<organism evidence="2 3">
    <name type="scientific">Janthinobacterium lividum</name>
    <dbReference type="NCBI Taxonomy" id="29581"/>
    <lineage>
        <taxon>Bacteria</taxon>
        <taxon>Pseudomonadati</taxon>
        <taxon>Pseudomonadota</taxon>
        <taxon>Betaproteobacteria</taxon>
        <taxon>Burkholderiales</taxon>
        <taxon>Oxalobacteraceae</taxon>
        <taxon>Janthinobacterium</taxon>
    </lineage>
</organism>
<gene>
    <name evidence="2" type="ORF">SAMN03097694_2489</name>
</gene>
<feature type="transmembrane region" description="Helical" evidence="1">
    <location>
        <begin position="6"/>
        <end position="25"/>
    </location>
</feature>
<evidence type="ECO:0000313" key="3">
    <source>
        <dbReference type="Proteomes" id="UP000182489"/>
    </source>
</evidence>
<comment type="caution">
    <text evidence="2">The sequence shown here is derived from an EMBL/GenBank/DDBJ whole genome shotgun (WGS) entry which is preliminary data.</text>
</comment>
<keyword evidence="1" id="KW-0812">Transmembrane</keyword>
<protein>
    <submittedName>
        <fullName evidence="2">Uncharacterized protein</fullName>
    </submittedName>
</protein>
<keyword evidence="1" id="KW-1133">Transmembrane helix</keyword>
<evidence type="ECO:0000313" key="2">
    <source>
        <dbReference type="EMBL" id="SFX50053.1"/>
    </source>
</evidence>
<evidence type="ECO:0000256" key="1">
    <source>
        <dbReference type="SAM" id="Phobius"/>
    </source>
</evidence>